<dbReference type="FunFam" id="3.80.10.10:FF:001051">
    <property type="entry name" value="Leucine-rich repeat-containing 23"/>
    <property type="match status" value="1"/>
</dbReference>
<dbReference type="InterPro" id="IPR001611">
    <property type="entry name" value="Leu-rich_rpt"/>
</dbReference>
<keyword evidence="3" id="KW-0433">Leucine-rich repeat</keyword>
<reference evidence="13" key="1">
    <citation type="submission" date="2012-12" db="EMBL/GenBank/DDBJ databases">
        <authorList>
            <person name="Hellsten U."/>
            <person name="Grimwood J."/>
            <person name="Chapman J.A."/>
            <person name="Shapiro H."/>
            <person name="Aerts A."/>
            <person name="Otillar R.P."/>
            <person name="Terry A.Y."/>
            <person name="Boore J.L."/>
            <person name="Simakov O."/>
            <person name="Marletaz F."/>
            <person name="Cho S.-J."/>
            <person name="Edsinger-Gonzales E."/>
            <person name="Havlak P."/>
            <person name="Kuo D.-H."/>
            <person name="Larsson T."/>
            <person name="Lv J."/>
            <person name="Arendt D."/>
            <person name="Savage R."/>
            <person name="Osoegawa K."/>
            <person name="de Jong P."/>
            <person name="Lindberg D.R."/>
            <person name="Seaver E.C."/>
            <person name="Weisblat D.A."/>
            <person name="Putnam N.H."/>
            <person name="Grigoriev I.V."/>
            <person name="Rokhsar D.S."/>
        </authorList>
    </citation>
    <scope>NUCLEOTIDE SEQUENCE</scope>
    <source>
        <strain evidence="13">I ESC-2004</strain>
    </source>
</reference>
<dbReference type="STRING" id="283909.R7USF3"/>
<keyword evidence="7" id="KW-0969">Cilium</keyword>
<keyword evidence="5" id="KW-0282">Flagellum</keyword>
<evidence type="ECO:0000313" key="12">
    <source>
        <dbReference type="EnsemblMetazoa" id="CapteP183796"/>
    </source>
</evidence>
<keyword evidence="9" id="KW-0966">Cell projection</keyword>
<feature type="compositionally biased region" description="Basic and acidic residues" evidence="10">
    <location>
        <begin position="303"/>
        <end position="325"/>
    </location>
</feature>
<organism evidence="11">
    <name type="scientific">Capitella teleta</name>
    <name type="common">Polychaete worm</name>
    <dbReference type="NCBI Taxonomy" id="283909"/>
    <lineage>
        <taxon>Eukaryota</taxon>
        <taxon>Metazoa</taxon>
        <taxon>Spiralia</taxon>
        <taxon>Lophotrochozoa</taxon>
        <taxon>Annelida</taxon>
        <taxon>Polychaeta</taxon>
        <taxon>Sedentaria</taxon>
        <taxon>Scolecida</taxon>
        <taxon>Capitellidae</taxon>
        <taxon>Capitella</taxon>
    </lineage>
</organism>
<dbReference type="SMART" id="SM00365">
    <property type="entry name" value="LRR_SD22"/>
    <property type="match status" value="5"/>
</dbReference>
<dbReference type="Pfam" id="PF14580">
    <property type="entry name" value="LRR_9"/>
    <property type="match status" value="1"/>
</dbReference>
<dbReference type="InterPro" id="IPR032675">
    <property type="entry name" value="LRR_dom_sf"/>
</dbReference>
<keyword evidence="4" id="KW-0677">Repeat</keyword>
<dbReference type="Gene3D" id="3.80.10.10">
    <property type="entry name" value="Ribonuclease Inhibitor"/>
    <property type="match status" value="2"/>
</dbReference>
<gene>
    <name evidence="11" type="ORF">CAPTEDRAFT_183796</name>
</gene>
<evidence type="ECO:0000256" key="9">
    <source>
        <dbReference type="ARBA" id="ARBA00023273"/>
    </source>
</evidence>
<dbReference type="OMA" id="NPCTDES"/>
<dbReference type="HOGENOM" id="CLU_056804_1_1_1"/>
<evidence type="ECO:0000313" key="11">
    <source>
        <dbReference type="EMBL" id="ELU09120.1"/>
    </source>
</evidence>
<evidence type="ECO:0000313" key="13">
    <source>
        <dbReference type="Proteomes" id="UP000014760"/>
    </source>
</evidence>
<comment type="subcellular location">
    <subcellularLocation>
        <location evidence="1">Cytoplasm</location>
        <location evidence="1">Cytoskeleton</location>
        <location evidence="1">Flagellum axoneme</location>
    </subcellularLocation>
</comment>
<dbReference type="AlphaFoldDB" id="R7USF3"/>
<evidence type="ECO:0000256" key="3">
    <source>
        <dbReference type="ARBA" id="ARBA00022614"/>
    </source>
</evidence>
<proteinExistence type="predicted"/>
<keyword evidence="6" id="KW-0175">Coiled coil</keyword>
<keyword evidence="8" id="KW-0206">Cytoskeleton</keyword>
<dbReference type="EnsemblMetazoa" id="CapteT183796">
    <property type="protein sequence ID" value="CapteP183796"/>
    <property type="gene ID" value="CapteG183796"/>
</dbReference>
<reference evidence="11 13" key="2">
    <citation type="journal article" date="2013" name="Nature">
        <title>Insights into bilaterian evolution from three spiralian genomes.</title>
        <authorList>
            <person name="Simakov O."/>
            <person name="Marletaz F."/>
            <person name="Cho S.J."/>
            <person name="Edsinger-Gonzales E."/>
            <person name="Havlak P."/>
            <person name="Hellsten U."/>
            <person name="Kuo D.H."/>
            <person name="Larsson T."/>
            <person name="Lv J."/>
            <person name="Arendt D."/>
            <person name="Savage R."/>
            <person name="Osoegawa K."/>
            <person name="de Jong P."/>
            <person name="Grimwood J."/>
            <person name="Chapman J.A."/>
            <person name="Shapiro H."/>
            <person name="Aerts A."/>
            <person name="Otillar R.P."/>
            <person name="Terry A.Y."/>
            <person name="Boore J.L."/>
            <person name="Grigoriev I.V."/>
            <person name="Lindberg D.R."/>
            <person name="Seaver E.C."/>
            <person name="Weisblat D.A."/>
            <person name="Putnam N.H."/>
            <person name="Rokhsar D.S."/>
        </authorList>
    </citation>
    <scope>NUCLEOTIDE SEQUENCE</scope>
    <source>
        <strain evidence="11 13">I ESC-2004</strain>
    </source>
</reference>
<evidence type="ECO:0000256" key="7">
    <source>
        <dbReference type="ARBA" id="ARBA00023069"/>
    </source>
</evidence>
<keyword evidence="13" id="KW-1185">Reference proteome</keyword>
<dbReference type="InterPro" id="IPR050836">
    <property type="entry name" value="SDS22/Internalin_LRR"/>
</dbReference>
<dbReference type="EMBL" id="AMQN01006491">
    <property type="status" value="NOT_ANNOTATED_CDS"/>
    <property type="molecule type" value="Genomic_DNA"/>
</dbReference>
<evidence type="ECO:0000256" key="2">
    <source>
        <dbReference type="ARBA" id="ARBA00022490"/>
    </source>
</evidence>
<dbReference type="Proteomes" id="UP000014760">
    <property type="component" value="Unassembled WGS sequence"/>
</dbReference>
<dbReference type="SUPFAM" id="SSF52058">
    <property type="entry name" value="L domain-like"/>
    <property type="match status" value="1"/>
</dbReference>
<keyword evidence="2" id="KW-0963">Cytoplasm</keyword>
<accession>R7USF3</accession>
<evidence type="ECO:0000256" key="8">
    <source>
        <dbReference type="ARBA" id="ARBA00023212"/>
    </source>
</evidence>
<feature type="compositionally biased region" description="Acidic residues" evidence="10">
    <location>
        <begin position="1"/>
        <end position="33"/>
    </location>
</feature>
<evidence type="ECO:0000256" key="1">
    <source>
        <dbReference type="ARBA" id="ARBA00004611"/>
    </source>
</evidence>
<evidence type="ECO:0000256" key="4">
    <source>
        <dbReference type="ARBA" id="ARBA00022737"/>
    </source>
</evidence>
<evidence type="ECO:0000256" key="6">
    <source>
        <dbReference type="ARBA" id="ARBA00023054"/>
    </source>
</evidence>
<evidence type="ECO:0000256" key="10">
    <source>
        <dbReference type="SAM" id="MobiDB-lite"/>
    </source>
</evidence>
<evidence type="ECO:0000256" key="5">
    <source>
        <dbReference type="ARBA" id="ARBA00022846"/>
    </source>
</evidence>
<dbReference type="PROSITE" id="PS51450">
    <property type="entry name" value="LRR"/>
    <property type="match status" value="3"/>
</dbReference>
<feature type="region of interest" description="Disordered" evidence="10">
    <location>
        <begin position="295"/>
        <end position="325"/>
    </location>
</feature>
<dbReference type="PANTHER" id="PTHR46652">
    <property type="entry name" value="LEUCINE-RICH REPEAT AND IQ DOMAIN-CONTAINING PROTEIN 1-RELATED"/>
    <property type="match status" value="1"/>
</dbReference>
<reference evidence="12" key="3">
    <citation type="submission" date="2015-06" db="UniProtKB">
        <authorList>
            <consortium name="EnsemblMetazoa"/>
        </authorList>
    </citation>
    <scope>IDENTIFICATION</scope>
</reference>
<dbReference type="OrthoDB" id="271226at2759"/>
<sequence>MSDQENEENFDAEEGEEETPVAAEDAEEEEEKDADMPLTEEMLTECLSLLCKTGDGMAHAYVKLDAHDRELTDISILQGFIHLRFVDINKNNLRDISALNSLSHMVALKAEHNKLTSAKLDELPYLQEVSFNSNKIKTTEGICHPLVEKISLNLNEITYISGLNPDRLSRLHTLELRGNKLTSTAGLCLPNLKNLFLGANQITKIEGLEALEQLSTLHLRDNQIETLDGFTENLKNLQYINLRGNNVSVVKEAKKLQCLPVLRAIVLSDNPCAEEDDYRLEILISIRKIERLDKDEYTDDERQDAQEIYEQRRQEEKTAEVRGRS</sequence>
<dbReference type="PANTHER" id="PTHR46652:SF8">
    <property type="entry name" value="LEUCINE RICH REPEAT CONTAINING 23"/>
    <property type="match status" value="1"/>
</dbReference>
<protein>
    <recommendedName>
        <fullName evidence="14">U2A'/phosphoprotein 32 family A C-terminal domain-containing protein</fullName>
    </recommendedName>
</protein>
<evidence type="ECO:0008006" key="14">
    <source>
        <dbReference type="Google" id="ProtNLM"/>
    </source>
</evidence>
<name>R7USF3_CAPTE</name>
<dbReference type="EMBL" id="KB298496">
    <property type="protein sequence ID" value="ELU09120.1"/>
    <property type="molecule type" value="Genomic_DNA"/>
</dbReference>
<feature type="region of interest" description="Disordered" evidence="10">
    <location>
        <begin position="1"/>
        <end position="38"/>
    </location>
</feature>